<evidence type="ECO:0000256" key="1">
    <source>
        <dbReference type="ARBA" id="ARBA00023002"/>
    </source>
</evidence>
<dbReference type="Pfam" id="PF00248">
    <property type="entry name" value="Aldo_ket_red"/>
    <property type="match status" value="1"/>
</dbReference>
<dbReference type="Proteomes" id="UP000885695">
    <property type="component" value="Unassembled WGS sequence"/>
</dbReference>
<gene>
    <name evidence="3" type="ORF">ENI13_00005</name>
</gene>
<dbReference type="InterPro" id="IPR020471">
    <property type="entry name" value="AKR"/>
</dbReference>
<proteinExistence type="predicted"/>
<evidence type="ECO:0000259" key="2">
    <source>
        <dbReference type="Pfam" id="PF00248"/>
    </source>
</evidence>
<dbReference type="EMBL" id="DRHL01000001">
    <property type="protein sequence ID" value="HEB13344.1"/>
    <property type="molecule type" value="Genomic_DNA"/>
</dbReference>
<dbReference type="Gene3D" id="3.20.20.100">
    <property type="entry name" value="NADP-dependent oxidoreductase domain"/>
    <property type="match status" value="1"/>
</dbReference>
<organism evidence="3">
    <name type="scientific">candidate division CPR3 bacterium</name>
    <dbReference type="NCBI Taxonomy" id="2268181"/>
    <lineage>
        <taxon>Bacteria</taxon>
        <taxon>Bacteria division CPR3</taxon>
    </lineage>
</organism>
<dbReference type="InterPro" id="IPR023210">
    <property type="entry name" value="NADP_OxRdtase_dom"/>
</dbReference>
<comment type="caution">
    <text evidence="3">The sequence shown here is derived from an EMBL/GenBank/DDBJ whole genome shotgun (WGS) entry which is preliminary data.</text>
</comment>
<dbReference type="PANTHER" id="PTHR43625">
    <property type="entry name" value="AFLATOXIN B1 ALDEHYDE REDUCTASE"/>
    <property type="match status" value="1"/>
</dbReference>
<protein>
    <submittedName>
        <fullName evidence="3">Aldo/keto reductase</fullName>
    </submittedName>
</protein>
<dbReference type="AlphaFoldDB" id="A0A7C1NXH2"/>
<dbReference type="InterPro" id="IPR036812">
    <property type="entry name" value="NAD(P)_OxRdtase_dom_sf"/>
</dbReference>
<sequence>ESIRSEFEASLKRLKIDVIDLYQIYWPIPDEDIEEAWTAIGDLIREGKIRYAGVSNFSVEQLKRIQPIHPVTSLQPPYSMLERGVEDQLNFQPLPTHWLRA</sequence>
<dbReference type="GO" id="GO:0016491">
    <property type="term" value="F:oxidoreductase activity"/>
    <property type="evidence" value="ECO:0007669"/>
    <property type="project" value="UniProtKB-KW"/>
</dbReference>
<evidence type="ECO:0000313" key="3">
    <source>
        <dbReference type="EMBL" id="HEB13344.1"/>
    </source>
</evidence>
<dbReference type="SUPFAM" id="SSF51430">
    <property type="entry name" value="NAD(P)-linked oxidoreductase"/>
    <property type="match status" value="1"/>
</dbReference>
<reference evidence="3" key="1">
    <citation type="journal article" date="2020" name="mSystems">
        <title>Genome- and Community-Level Interaction Insights into Carbon Utilization and Element Cycling Functions of Hydrothermarchaeota in Hydrothermal Sediment.</title>
        <authorList>
            <person name="Zhou Z."/>
            <person name="Liu Y."/>
            <person name="Xu W."/>
            <person name="Pan J."/>
            <person name="Luo Z.H."/>
            <person name="Li M."/>
        </authorList>
    </citation>
    <scope>NUCLEOTIDE SEQUENCE [LARGE SCALE GENOMIC DNA]</scope>
    <source>
        <strain evidence="3">HyVt-369</strain>
    </source>
</reference>
<dbReference type="InterPro" id="IPR050791">
    <property type="entry name" value="Aldo-Keto_reductase"/>
</dbReference>
<feature type="domain" description="NADP-dependent oxidoreductase" evidence="2">
    <location>
        <begin position="1"/>
        <end position="86"/>
    </location>
</feature>
<keyword evidence="1" id="KW-0560">Oxidoreductase</keyword>
<name>A0A7C1NXH2_UNCC3</name>
<dbReference type="GO" id="GO:0005737">
    <property type="term" value="C:cytoplasm"/>
    <property type="evidence" value="ECO:0007669"/>
    <property type="project" value="TreeGrafter"/>
</dbReference>
<feature type="non-terminal residue" evidence="3">
    <location>
        <position position="1"/>
    </location>
</feature>
<accession>A0A7C1NXH2</accession>
<dbReference type="PRINTS" id="PR00069">
    <property type="entry name" value="ALDKETRDTASE"/>
</dbReference>
<dbReference type="PANTHER" id="PTHR43625:SF40">
    <property type="entry name" value="ALDO-KETO REDUCTASE YAKC [NADP(+)]"/>
    <property type="match status" value="1"/>
</dbReference>